<evidence type="ECO:0000313" key="1">
    <source>
        <dbReference type="EMBL" id="JAD20348.1"/>
    </source>
</evidence>
<proteinExistence type="predicted"/>
<accession>A0A0A8Y5U7</accession>
<dbReference type="AlphaFoldDB" id="A0A0A8Y5U7"/>
<reference evidence="1" key="1">
    <citation type="submission" date="2014-09" db="EMBL/GenBank/DDBJ databases">
        <authorList>
            <person name="Magalhaes I.L.F."/>
            <person name="Oliveira U."/>
            <person name="Santos F.R."/>
            <person name="Vidigal T.H.D.A."/>
            <person name="Brescovit A.D."/>
            <person name="Santos A.J."/>
        </authorList>
    </citation>
    <scope>NUCLEOTIDE SEQUENCE</scope>
    <source>
        <tissue evidence="1">Shoot tissue taken approximately 20 cm above the soil surface</tissue>
    </source>
</reference>
<dbReference type="EMBL" id="GBRH01277547">
    <property type="protein sequence ID" value="JAD20348.1"/>
    <property type="molecule type" value="Transcribed_RNA"/>
</dbReference>
<reference evidence="1" key="2">
    <citation type="journal article" date="2015" name="Data Brief">
        <title>Shoot transcriptome of the giant reed, Arundo donax.</title>
        <authorList>
            <person name="Barrero R.A."/>
            <person name="Guerrero F.D."/>
            <person name="Moolhuijzen P."/>
            <person name="Goolsby J.A."/>
            <person name="Tidwell J."/>
            <person name="Bellgard S.E."/>
            <person name="Bellgard M.I."/>
        </authorList>
    </citation>
    <scope>NUCLEOTIDE SEQUENCE</scope>
    <source>
        <tissue evidence="1">Shoot tissue taken approximately 20 cm above the soil surface</tissue>
    </source>
</reference>
<name>A0A0A8Y5U7_ARUDO</name>
<protein>
    <submittedName>
        <fullName evidence="1">Uncharacterized protein</fullName>
    </submittedName>
</protein>
<sequence length="22" mass="2707">MVLVNIVYFLFSHVKWWLSIVI</sequence>
<organism evidence="1">
    <name type="scientific">Arundo donax</name>
    <name type="common">Giant reed</name>
    <name type="synonym">Donax arundinaceus</name>
    <dbReference type="NCBI Taxonomy" id="35708"/>
    <lineage>
        <taxon>Eukaryota</taxon>
        <taxon>Viridiplantae</taxon>
        <taxon>Streptophyta</taxon>
        <taxon>Embryophyta</taxon>
        <taxon>Tracheophyta</taxon>
        <taxon>Spermatophyta</taxon>
        <taxon>Magnoliopsida</taxon>
        <taxon>Liliopsida</taxon>
        <taxon>Poales</taxon>
        <taxon>Poaceae</taxon>
        <taxon>PACMAD clade</taxon>
        <taxon>Arundinoideae</taxon>
        <taxon>Arundineae</taxon>
        <taxon>Arundo</taxon>
    </lineage>
</organism>